<name>A0AAW8PXR7_VIBPH</name>
<protein>
    <submittedName>
        <fullName evidence="1">Uncharacterized protein</fullName>
    </submittedName>
</protein>
<reference evidence="1" key="1">
    <citation type="submission" date="2023-06" db="EMBL/GenBank/DDBJ databases">
        <title>Genomic Diversity of Vibrio spp. and Metagenomic Analysis of Pathogens in Florida Gulf Coastal Waters Following Hurricane Ian.</title>
        <authorList>
            <person name="Brumfield K.D."/>
        </authorList>
    </citation>
    <scope>NUCLEOTIDE SEQUENCE</scope>
    <source>
        <strain evidence="1">WBS2B-138</strain>
    </source>
</reference>
<sequence length="77" mass="8557">MSGTKNNFEEVDANILEVSPEQKKQIFEKLNPFSNPSDSRQFFLLIEEGIGDDTVLGDILGLEPSTIPIGIILCYIN</sequence>
<dbReference type="EMBL" id="JAUHGG010000003">
    <property type="protein sequence ID" value="MDS1821037.1"/>
    <property type="molecule type" value="Genomic_DNA"/>
</dbReference>
<accession>A0AAW8PXR7</accession>
<evidence type="ECO:0000313" key="1">
    <source>
        <dbReference type="EMBL" id="MDS1821037.1"/>
    </source>
</evidence>
<dbReference type="Proteomes" id="UP001253193">
    <property type="component" value="Unassembled WGS sequence"/>
</dbReference>
<dbReference type="AlphaFoldDB" id="A0AAW8PXR7"/>
<organism evidence="1 2">
    <name type="scientific">Vibrio parahaemolyticus</name>
    <dbReference type="NCBI Taxonomy" id="670"/>
    <lineage>
        <taxon>Bacteria</taxon>
        <taxon>Pseudomonadati</taxon>
        <taxon>Pseudomonadota</taxon>
        <taxon>Gammaproteobacteria</taxon>
        <taxon>Vibrionales</taxon>
        <taxon>Vibrionaceae</taxon>
        <taxon>Vibrio</taxon>
    </lineage>
</organism>
<proteinExistence type="predicted"/>
<dbReference type="RefSeq" id="WP_311019839.1">
    <property type="nucleotide sequence ID" value="NZ_JAUHGG010000003.1"/>
</dbReference>
<evidence type="ECO:0000313" key="2">
    <source>
        <dbReference type="Proteomes" id="UP001253193"/>
    </source>
</evidence>
<gene>
    <name evidence="1" type="ORF">QX249_10235</name>
</gene>
<comment type="caution">
    <text evidence="1">The sequence shown here is derived from an EMBL/GenBank/DDBJ whole genome shotgun (WGS) entry which is preliminary data.</text>
</comment>